<accession>A0A0M6WS07</accession>
<evidence type="ECO:0000259" key="2">
    <source>
        <dbReference type="Pfam" id="PF00465"/>
    </source>
</evidence>
<evidence type="ECO:0000313" key="9">
    <source>
        <dbReference type="Proteomes" id="UP000465607"/>
    </source>
</evidence>
<dbReference type="GO" id="GO:1990362">
    <property type="term" value="F:butanol dehydrogenase (NAD+) activity"/>
    <property type="evidence" value="ECO:0007669"/>
    <property type="project" value="InterPro"/>
</dbReference>
<dbReference type="InterPro" id="IPR056798">
    <property type="entry name" value="ADH_Fe_C"/>
</dbReference>
<dbReference type="Gene3D" id="1.20.1090.10">
    <property type="entry name" value="Dehydroquinate synthase-like - alpha domain"/>
    <property type="match status" value="1"/>
</dbReference>
<evidence type="ECO:0000256" key="1">
    <source>
        <dbReference type="ARBA" id="ARBA00023002"/>
    </source>
</evidence>
<feature type="domain" description="Fe-containing alcohol dehydrogenase-like C-terminal" evidence="3">
    <location>
        <begin position="187"/>
        <end position="385"/>
    </location>
</feature>
<dbReference type="GO" id="GO:0005829">
    <property type="term" value="C:cytosol"/>
    <property type="evidence" value="ECO:0007669"/>
    <property type="project" value="TreeGrafter"/>
</dbReference>
<evidence type="ECO:0000313" key="7">
    <source>
        <dbReference type="EMBL" id="MSD26452.1"/>
    </source>
</evidence>
<dbReference type="GO" id="GO:0008106">
    <property type="term" value="F:alcohol dehydrogenase (NADP+) activity"/>
    <property type="evidence" value="ECO:0007669"/>
    <property type="project" value="TreeGrafter"/>
</dbReference>
<dbReference type="OMA" id="MGYFGDW"/>
<dbReference type="Proteomes" id="UP001212823">
    <property type="component" value="Unassembled WGS sequence"/>
</dbReference>
<dbReference type="Pfam" id="PF00465">
    <property type="entry name" value="Fe-ADH"/>
    <property type="match status" value="1"/>
</dbReference>
<dbReference type="Proteomes" id="UP000479563">
    <property type="component" value="Unassembled WGS sequence"/>
</dbReference>
<dbReference type="GeneID" id="86989734"/>
<protein>
    <submittedName>
        <fullName evidence="5">Iron-containing alcohol dehydrogenase</fullName>
    </submittedName>
    <submittedName>
        <fullName evidence="4">NADH-dependent butanol dehydrogenase A (BDH I)</fullName>
    </submittedName>
</protein>
<dbReference type="EMBL" id="JAQLYE010000085">
    <property type="protein sequence ID" value="MDB8019491.1"/>
    <property type="molecule type" value="Genomic_DNA"/>
</dbReference>
<dbReference type="FunFam" id="3.40.50.1970:FF:000003">
    <property type="entry name" value="Alcohol dehydrogenase, iron-containing"/>
    <property type="match status" value="1"/>
</dbReference>
<evidence type="ECO:0000313" key="5">
    <source>
        <dbReference type="EMBL" id="MDB8019491.1"/>
    </source>
</evidence>
<dbReference type="InterPro" id="IPR044731">
    <property type="entry name" value="BDH-like"/>
</dbReference>
<dbReference type="PROSITE" id="PS00060">
    <property type="entry name" value="ADH_IRON_2"/>
    <property type="match status" value="1"/>
</dbReference>
<dbReference type="InterPro" id="IPR001670">
    <property type="entry name" value="ADH_Fe/GldA"/>
</dbReference>
<dbReference type="SUPFAM" id="SSF56796">
    <property type="entry name" value="Dehydroquinate synthase-like"/>
    <property type="match status" value="1"/>
</dbReference>
<dbReference type="Proteomes" id="UP000049472">
    <property type="component" value="Unassembled WGS sequence"/>
</dbReference>
<evidence type="ECO:0000313" key="8">
    <source>
        <dbReference type="Proteomes" id="UP000049472"/>
    </source>
</evidence>
<dbReference type="PANTHER" id="PTHR43633:SF1">
    <property type="entry name" value="ALCOHOL DEHYDROGENASE YQHD"/>
    <property type="match status" value="1"/>
</dbReference>
<dbReference type="InterPro" id="IPR018211">
    <property type="entry name" value="ADH_Fe_CS"/>
</dbReference>
<dbReference type="Pfam" id="PF25137">
    <property type="entry name" value="ADH_Fe_C"/>
    <property type="match status" value="1"/>
</dbReference>
<dbReference type="EMBL" id="WKQV01000004">
    <property type="protein sequence ID" value="MSD26452.1"/>
    <property type="molecule type" value="Genomic_DNA"/>
</dbReference>
<dbReference type="Gene3D" id="3.40.50.1970">
    <property type="match status" value="1"/>
</dbReference>
<dbReference type="PANTHER" id="PTHR43633">
    <property type="entry name" value="ALCOHOL DEHYDROGENASE YQHD"/>
    <property type="match status" value="1"/>
</dbReference>
<evidence type="ECO:0000313" key="6">
    <source>
        <dbReference type="EMBL" id="MSC60856.1"/>
    </source>
</evidence>
<dbReference type="AlphaFoldDB" id="A0A0M6WS07"/>
<gene>
    <name evidence="6" type="ORF">GKE07_11715</name>
    <name evidence="7" type="ORF">GKE44_04555</name>
    <name evidence="5" type="ORF">PNE45_15990</name>
    <name evidence="4" type="ORF">T1815_23681</name>
</gene>
<dbReference type="EMBL" id="CVRQ01000025">
    <property type="protein sequence ID" value="CRL40460.1"/>
    <property type="molecule type" value="Genomic_DNA"/>
</dbReference>
<name>A0A0M6WS07_9FIRM</name>
<keyword evidence="8" id="KW-1185">Reference proteome</keyword>
<dbReference type="Proteomes" id="UP000465607">
    <property type="component" value="Unassembled WGS sequence"/>
</dbReference>
<dbReference type="CDD" id="cd08187">
    <property type="entry name" value="BDH"/>
    <property type="match status" value="1"/>
</dbReference>
<dbReference type="GO" id="GO:0046872">
    <property type="term" value="F:metal ion binding"/>
    <property type="evidence" value="ECO:0007669"/>
    <property type="project" value="InterPro"/>
</dbReference>
<reference evidence="5" key="4">
    <citation type="submission" date="2023-01" db="EMBL/GenBank/DDBJ databases">
        <title>Human gut microbiome strain richness.</title>
        <authorList>
            <person name="Chen-Liaw A."/>
        </authorList>
    </citation>
    <scope>NUCLEOTIDE SEQUENCE</scope>
    <source>
        <strain evidence="5">1001283st1_D2_1001283B150209_150212</strain>
    </source>
</reference>
<proteinExistence type="predicted"/>
<reference evidence="8" key="1">
    <citation type="submission" date="2015-05" db="EMBL/GenBank/DDBJ databases">
        <authorList>
            <consortium name="Pathogen Informatics"/>
        </authorList>
    </citation>
    <scope>NUCLEOTIDE SEQUENCE [LARGE SCALE GENOMIC DNA]</scope>
    <source>
        <strain evidence="8">T1-815</strain>
    </source>
</reference>
<feature type="domain" description="Alcohol dehydrogenase iron-type/glycerol dehydrogenase GldA" evidence="2">
    <location>
        <begin position="9"/>
        <end position="176"/>
    </location>
</feature>
<dbReference type="EMBL" id="WKQP01000019">
    <property type="protein sequence ID" value="MSC60856.1"/>
    <property type="molecule type" value="Genomic_DNA"/>
</dbReference>
<organism evidence="4 8">
    <name type="scientific">Agathobacter rectalis</name>
    <dbReference type="NCBI Taxonomy" id="39491"/>
    <lineage>
        <taxon>Bacteria</taxon>
        <taxon>Bacillati</taxon>
        <taxon>Bacillota</taxon>
        <taxon>Clostridia</taxon>
        <taxon>Lachnospirales</taxon>
        <taxon>Lachnospiraceae</taxon>
        <taxon>Agathobacter</taxon>
    </lineage>
</organism>
<dbReference type="GO" id="GO:1990002">
    <property type="term" value="F:methylglyoxal reductase (NADPH) (acetol producing) activity"/>
    <property type="evidence" value="ECO:0007669"/>
    <property type="project" value="TreeGrafter"/>
</dbReference>
<keyword evidence="1" id="KW-0560">Oxidoreductase</keyword>
<evidence type="ECO:0000313" key="10">
    <source>
        <dbReference type="Proteomes" id="UP000479563"/>
    </source>
</evidence>
<evidence type="ECO:0000313" key="4">
    <source>
        <dbReference type="EMBL" id="CRL40460.1"/>
    </source>
</evidence>
<sequence>MYNFTFNIPTKIHFGKDTISSLSELKAYGSKVLLVYGGGSIKKNGLYDTAMKILKDAGLTVFELSGVEPNPKIETVRKGVEICKNEGIDMVLAIGGGSTIDCSKVVAAGAKYDGDAWDLVLDGSKVKAALPIFDVLTLSATGTEMDPFAVISDMSKNEKWGTGSPYMVPTMSILNPEYTFSVSKKQTAAGTADMMSHTMENYFSMENADCQKFMAEGLLRTMIKNGPVALAQPDNYEARANLMWAGTHAINGVVGDGCSPAWCVHPMEHELSAFYDITHGEGLAILTPAWMEHILNDDTLPMFVEFAKNVWGLSGDDDYALAHAGIDALKKFFFETMGIPANLRAVGITDDRNFEVMAKKACEGSKGSFVPLSKDDIVEIYRAAF</sequence>
<dbReference type="RefSeq" id="WP_012743802.1">
    <property type="nucleotide sequence ID" value="NZ_CP092643.1"/>
</dbReference>
<evidence type="ECO:0000259" key="3">
    <source>
        <dbReference type="Pfam" id="PF25137"/>
    </source>
</evidence>
<reference evidence="4" key="2">
    <citation type="submission" date="2015-05" db="EMBL/GenBank/DDBJ databases">
        <authorList>
            <person name="Wang D.B."/>
            <person name="Wang M."/>
        </authorList>
    </citation>
    <scope>NUCLEOTIDE SEQUENCE [LARGE SCALE GENOMIC DNA]</scope>
    <source>
        <strain evidence="4">T1-815</strain>
    </source>
</reference>
<reference evidence="9 10" key="3">
    <citation type="journal article" date="2019" name="Nat. Med.">
        <title>A library of human gut bacterial isolates paired with longitudinal multiomics data enables mechanistic microbiome research.</title>
        <authorList>
            <person name="Poyet M."/>
            <person name="Groussin M."/>
            <person name="Gibbons S.M."/>
            <person name="Avila-Pacheco J."/>
            <person name="Jiang X."/>
            <person name="Kearney S.M."/>
            <person name="Perrotta A.R."/>
            <person name="Berdy B."/>
            <person name="Zhao S."/>
            <person name="Lieberman T.D."/>
            <person name="Swanson P.K."/>
            <person name="Smith M."/>
            <person name="Roesemann S."/>
            <person name="Alexander J.E."/>
            <person name="Rich S.A."/>
            <person name="Livny J."/>
            <person name="Vlamakis H."/>
            <person name="Clish C."/>
            <person name="Bullock K."/>
            <person name="Deik A."/>
            <person name="Scott J."/>
            <person name="Pierce K.A."/>
            <person name="Xavier R.J."/>
            <person name="Alm E.J."/>
        </authorList>
    </citation>
    <scope>NUCLEOTIDE SEQUENCE [LARGE SCALE GENOMIC DNA]</scope>
    <source>
        <strain evidence="6 10">BIOML-A11</strain>
        <strain evidence="7 9">BIOML-A5</strain>
    </source>
</reference>